<reference evidence="5" key="2">
    <citation type="submission" date="2016-09" db="EMBL/GenBank/DDBJ databases">
        <authorList>
            <person name="Capua I."/>
            <person name="De Benedictis P."/>
            <person name="Joannis T."/>
            <person name="Lombin L.H."/>
            <person name="Cattoli G."/>
        </authorList>
    </citation>
    <scope>NUCLEOTIDE SEQUENCE</scope>
    <source>
        <strain evidence="5">33325</strain>
        <strain evidence="6">33334</strain>
    </source>
</reference>
<dbReference type="InterPro" id="IPR029058">
    <property type="entry name" value="AB_hydrolase_fold"/>
</dbReference>
<dbReference type="EMBL" id="KF317303">
    <property type="protein sequence ID" value="AHA51237.1"/>
    <property type="molecule type" value="mRNA"/>
</dbReference>
<comment type="similarity">
    <text evidence="1 3">Belongs to the type-B carboxylesterase/lipase family.</text>
</comment>
<dbReference type="PROSITE" id="PS00122">
    <property type="entry name" value="CARBOXYLESTERASE_B_1"/>
    <property type="match status" value="1"/>
</dbReference>
<sequence>MKMNFGLFATSLLLNFINCENFLVTLDCGTVNGTKTTTDYGDVLEFIQMPYGIPPVGDRRWTHSELLDPIVSNGPCWDENVYDASSLRTTPIKCSQYSYYTCVGQEDCLHLSVRTPKLSGNYPVLVWLHGGSLMLGWSDEEGYSPTAEFTADLNVVTVNINYRLDIMGFFSTPEIWDDTENEGNYGNFGIGDAITALKWVKANIAKFGGNPESITLLGESSGANLVLGLLIADQADGLFHRAIALSASPKWKSDYEDAYKLRSSFTKDVGCTQVTISERRACLKSMDVETLCSKTDHNRGYGFYDFPYGDGLKGESMDYTIIEPTLIPYPPQDLKHESKTRNKRQKVKLILSNTAQENGYNALQYSLNQVYNWDQADELLTERIQNFTQGAQRKKLKSDFQKDIEELYNFGEDSSEWWPQIFWDTLTTDVRATCLLSDLASDLNKKQTL</sequence>
<dbReference type="Gene3D" id="3.40.50.1820">
    <property type="entry name" value="alpha/beta hydrolase"/>
    <property type="match status" value="1"/>
</dbReference>
<dbReference type="PANTHER" id="PTHR11559">
    <property type="entry name" value="CARBOXYLESTERASE"/>
    <property type="match status" value="1"/>
</dbReference>
<evidence type="ECO:0000259" key="4">
    <source>
        <dbReference type="Pfam" id="PF00135"/>
    </source>
</evidence>
<evidence type="ECO:0000256" key="3">
    <source>
        <dbReference type="RuleBase" id="RU361235"/>
    </source>
</evidence>
<keyword evidence="3" id="KW-0732">Signal</keyword>
<dbReference type="InterPro" id="IPR019826">
    <property type="entry name" value="Carboxylesterase_B_AS"/>
</dbReference>
<dbReference type="EC" id="3.1.1.-" evidence="3"/>
<dbReference type="ESTHER" id="9metz-v9pnu4">
    <property type="family name" value="Carb_B_Root"/>
</dbReference>
<dbReference type="Pfam" id="PF00135">
    <property type="entry name" value="COesterase"/>
    <property type="match status" value="1"/>
</dbReference>
<evidence type="ECO:0000256" key="1">
    <source>
        <dbReference type="ARBA" id="ARBA00005964"/>
    </source>
</evidence>
<dbReference type="InterPro" id="IPR050309">
    <property type="entry name" value="Type-B_Carboxylest/Lipase"/>
</dbReference>
<feature type="domain" description="Carboxylesterase type B" evidence="4">
    <location>
        <begin position="23"/>
        <end position="444"/>
    </location>
</feature>
<keyword evidence="2 3" id="KW-0378">Hydrolase</keyword>
<dbReference type="InterPro" id="IPR002018">
    <property type="entry name" value="CarbesteraseB"/>
</dbReference>
<dbReference type="SUPFAM" id="SSF53474">
    <property type="entry name" value="alpha/beta-Hydrolases"/>
    <property type="match status" value="1"/>
</dbReference>
<dbReference type="GO" id="GO:0016787">
    <property type="term" value="F:hydrolase activity"/>
    <property type="evidence" value="ECO:0007669"/>
    <property type="project" value="UniProtKB-KW"/>
</dbReference>
<evidence type="ECO:0000256" key="2">
    <source>
        <dbReference type="ARBA" id="ARBA00022801"/>
    </source>
</evidence>
<organism evidence="5">
    <name type="scientific">Bathyctena chuni</name>
    <name type="common">Comb jellyfish</name>
    <dbReference type="NCBI Taxonomy" id="1403704"/>
    <lineage>
        <taxon>Eukaryota</taxon>
        <taxon>Metazoa</taxon>
        <taxon>Ctenophora</taxon>
        <taxon>Tentaculata</taxon>
        <taxon>Cydippida</taxon>
        <taxon>Bathyctenidae</taxon>
        <taxon>Bathyctena</taxon>
    </lineage>
</organism>
<evidence type="ECO:0000313" key="5">
    <source>
        <dbReference type="EMBL" id="AHA51237.1"/>
    </source>
</evidence>
<proteinExistence type="evidence at transcript level"/>
<feature type="signal peptide" evidence="3">
    <location>
        <begin position="1"/>
        <end position="19"/>
    </location>
</feature>
<protein>
    <recommendedName>
        <fullName evidence="3">Carboxylic ester hydrolase</fullName>
        <ecNumber evidence="3">3.1.1.-</ecNumber>
    </recommendedName>
</protein>
<dbReference type="AlphaFoldDB" id="V9PPI5"/>
<dbReference type="EMBL" id="KF317304">
    <property type="protein sequence ID" value="AHA51238.1"/>
    <property type="molecule type" value="mRNA"/>
</dbReference>
<evidence type="ECO:0000313" key="6">
    <source>
        <dbReference type="EMBL" id="AHA51238.1"/>
    </source>
</evidence>
<feature type="chain" id="PRO_5014206135" description="Carboxylic ester hydrolase" evidence="3">
    <location>
        <begin position="20"/>
        <end position="449"/>
    </location>
</feature>
<name>V9PPI5_BATCU</name>
<accession>V9PPI5</accession>
<reference evidence="5" key="1">
    <citation type="journal article" date="2013" name="Science">
        <title>The genome of the ctenophore Mnemiopsis leidyi and its implications for cell type evolution.</title>
        <authorList>
            <consortium name="NISC Comparative Sequencing Program"/>
            <person name="Ryan J.F."/>
            <person name="Pang K."/>
            <person name="Schnitzler C.E."/>
            <person name="Nguyen A.D."/>
            <person name="Moreland R.T."/>
            <person name="Simmons D.K."/>
            <person name="Koch B.J."/>
            <person name="Francis W.R."/>
            <person name="Havlak P."/>
            <person name="Smith S.A."/>
            <person name="Putnam N.H."/>
            <person name="Haddock S.H."/>
            <person name="Dunn C.W."/>
            <person name="Wolfsberg T.G."/>
            <person name="Mullikin J.C."/>
            <person name="Martindale M.Q."/>
            <person name="Baxevanis A.D."/>
        </authorList>
    </citation>
    <scope>NUCLEOTIDE SEQUENCE</scope>
    <source>
        <strain evidence="5">33325</strain>
        <strain evidence="6">33334</strain>
    </source>
</reference>